<proteinExistence type="predicted"/>
<accession>A0ABQ7UH44</accession>
<name>A0ABQ7UH44_SOLTU</name>
<evidence type="ECO:0000313" key="2">
    <source>
        <dbReference type="Proteomes" id="UP000826656"/>
    </source>
</evidence>
<dbReference type="EMBL" id="JAIVGD010000019">
    <property type="protein sequence ID" value="KAH0748298.1"/>
    <property type="molecule type" value="Genomic_DNA"/>
</dbReference>
<gene>
    <name evidence="1" type="ORF">KY290_027530</name>
</gene>
<dbReference type="Proteomes" id="UP000826656">
    <property type="component" value="Unassembled WGS sequence"/>
</dbReference>
<reference evidence="1 2" key="1">
    <citation type="journal article" date="2021" name="bioRxiv">
        <title>Chromosome-scale and haplotype-resolved genome assembly of a tetraploid potato cultivar.</title>
        <authorList>
            <person name="Sun H."/>
            <person name="Jiao W.-B."/>
            <person name="Krause K."/>
            <person name="Campoy J.A."/>
            <person name="Goel M."/>
            <person name="Folz-Donahue K."/>
            <person name="Kukat C."/>
            <person name="Huettel B."/>
            <person name="Schneeberger K."/>
        </authorList>
    </citation>
    <scope>NUCLEOTIDE SEQUENCE [LARGE SCALE GENOMIC DNA]</scope>
    <source>
        <strain evidence="1">SolTubOtavaFocal</strain>
        <tissue evidence="1">Leaves</tissue>
    </source>
</reference>
<sequence>MAKGITALRSSLELCLSRVGKRHLFKRGFKAHEAGLVNFALAIFGKVGSSRMGSRDLKQSTTLKGFLEPMP</sequence>
<protein>
    <recommendedName>
        <fullName evidence="3">Transposase</fullName>
    </recommendedName>
</protein>
<evidence type="ECO:0000313" key="1">
    <source>
        <dbReference type="EMBL" id="KAH0748298.1"/>
    </source>
</evidence>
<organism evidence="1 2">
    <name type="scientific">Solanum tuberosum</name>
    <name type="common">Potato</name>
    <dbReference type="NCBI Taxonomy" id="4113"/>
    <lineage>
        <taxon>Eukaryota</taxon>
        <taxon>Viridiplantae</taxon>
        <taxon>Streptophyta</taxon>
        <taxon>Embryophyta</taxon>
        <taxon>Tracheophyta</taxon>
        <taxon>Spermatophyta</taxon>
        <taxon>Magnoliopsida</taxon>
        <taxon>eudicotyledons</taxon>
        <taxon>Gunneridae</taxon>
        <taxon>Pentapetalae</taxon>
        <taxon>asterids</taxon>
        <taxon>lamiids</taxon>
        <taxon>Solanales</taxon>
        <taxon>Solanaceae</taxon>
        <taxon>Solanoideae</taxon>
        <taxon>Solaneae</taxon>
        <taxon>Solanum</taxon>
    </lineage>
</organism>
<comment type="caution">
    <text evidence="1">The sequence shown here is derived from an EMBL/GenBank/DDBJ whole genome shotgun (WGS) entry which is preliminary data.</text>
</comment>
<keyword evidence="2" id="KW-1185">Reference proteome</keyword>
<evidence type="ECO:0008006" key="3">
    <source>
        <dbReference type="Google" id="ProtNLM"/>
    </source>
</evidence>